<proteinExistence type="predicted"/>
<name>A0A0A1T5K8_9HYPO</name>
<dbReference type="Proteomes" id="UP000039046">
    <property type="component" value="Unassembled WGS sequence"/>
</dbReference>
<gene>
    <name evidence="1" type="ORF">VHEMI05895</name>
</gene>
<keyword evidence="2" id="KW-1185">Reference proteome</keyword>
<evidence type="ECO:0000313" key="1">
    <source>
        <dbReference type="EMBL" id="CEJ90089.1"/>
    </source>
</evidence>
<reference evidence="1 2" key="1">
    <citation type="journal article" date="2015" name="Genome Announc.">
        <title>Draft Genome Sequence and Gene Annotation of the Entomopathogenic Fungus Verticillium hemipterigenum.</title>
        <authorList>
            <person name="Horn F."/>
            <person name="Habel A."/>
            <person name="Scharf D.H."/>
            <person name="Dworschak J."/>
            <person name="Brakhage A.A."/>
            <person name="Guthke R."/>
            <person name="Hertweck C."/>
            <person name="Linde J."/>
        </authorList>
    </citation>
    <scope>NUCLEOTIDE SEQUENCE [LARGE SCALE GENOMIC DNA]</scope>
</reference>
<dbReference type="HOGENOM" id="CLU_447723_0_0_1"/>
<evidence type="ECO:0000313" key="2">
    <source>
        <dbReference type="Proteomes" id="UP000039046"/>
    </source>
</evidence>
<sequence>MVHLMDLPLEVLVAIVKSMDSTNTLLHACQAIRTLYERIHEFISPRKRDKLLHLAMSTHSTALLFDLIRADDDFVKRDPTPLLMHAAGRAGHTGSLSLLLNTFDAAHHARGTDALLQLFLKAFEKMRVSDRSYYLNAAITKMKMDNQHPGPILKTMATPNVDEQARIRQFKLDWVSIAEDTVDYRNEERLPVRWFRDDLRIEPSPSGWTMHMSLRKTGFKEDNPLVLISAGHLHYRLFCMFGEALDQSLDVGKQSWGYTLRRTGGCQSVLEFSDHKNWCFVVRYKGTAESSELALDLLGHLFSPSADHRAALCFESIFQRWNGFSELLKACGKLSGNKKWDQPSKRIYAGHLWNVFKRIPVTDRKMLLGFNEVRSKNWNSYDVPDAGALDSRPCLVSYTSDAYMVRDYFATLWTLFPVQPGRWETRHMGRLKWVDGDDNDNEDDDDLVEWKDSDLYTSLEYMELCKLEETQRSPGWYQPFLLRDHISPQMLYTMLDHTFRGGELYSTEASKTATRRQAEFDPVTESPCIILYWMEDIMKGKTRMTKATFTFGADGASVRFTGVQRAGRSLMKMLRWMCFGNLAHPYEHSQVMDCTDELFYCGVLSFLNVT</sequence>
<protein>
    <submittedName>
        <fullName evidence="1">Uncharacterized protein</fullName>
    </submittedName>
</protein>
<dbReference type="OrthoDB" id="10685775at2759"/>
<dbReference type="AlphaFoldDB" id="A0A0A1T5K8"/>
<dbReference type="EMBL" id="CDHN01000003">
    <property type="protein sequence ID" value="CEJ90089.1"/>
    <property type="molecule type" value="Genomic_DNA"/>
</dbReference>
<accession>A0A0A1T5K8</accession>
<organism evidence="1 2">
    <name type="scientific">[Torrubiella] hemipterigena</name>
    <dbReference type="NCBI Taxonomy" id="1531966"/>
    <lineage>
        <taxon>Eukaryota</taxon>
        <taxon>Fungi</taxon>
        <taxon>Dikarya</taxon>
        <taxon>Ascomycota</taxon>
        <taxon>Pezizomycotina</taxon>
        <taxon>Sordariomycetes</taxon>
        <taxon>Hypocreomycetidae</taxon>
        <taxon>Hypocreales</taxon>
        <taxon>Clavicipitaceae</taxon>
        <taxon>Clavicipitaceae incertae sedis</taxon>
        <taxon>'Torrubiella' clade</taxon>
    </lineage>
</organism>